<dbReference type="Proteomes" id="UP001153331">
    <property type="component" value="Unassembled WGS sequence"/>
</dbReference>
<protein>
    <submittedName>
        <fullName evidence="1">Uncharacterized protein</fullName>
    </submittedName>
</protein>
<comment type="caution">
    <text evidence="1">The sequence shown here is derived from an EMBL/GenBank/DDBJ whole genome shotgun (WGS) entry which is preliminary data.</text>
</comment>
<proteinExistence type="predicted"/>
<gene>
    <name evidence="1" type="ORF">OPT61_g9790</name>
</gene>
<keyword evidence="2" id="KW-1185">Reference proteome</keyword>
<dbReference type="EMBL" id="JAPHNI010001283">
    <property type="protein sequence ID" value="KAJ8106061.1"/>
    <property type="molecule type" value="Genomic_DNA"/>
</dbReference>
<accession>A0ACC2HSY0</accession>
<name>A0ACC2HSY0_9PLEO</name>
<reference evidence="1" key="1">
    <citation type="submission" date="2022-11" db="EMBL/GenBank/DDBJ databases">
        <title>Genome Sequence of Boeremia exigua.</title>
        <authorList>
            <person name="Buettner E."/>
        </authorList>
    </citation>
    <scope>NUCLEOTIDE SEQUENCE</scope>
    <source>
        <strain evidence="1">CU02</strain>
    </source>
</reference>
<evidence type="ECO:0000313" key="2">
    <source>
        <dbReference type="Proteomes" id="UP001153331"/>
    </source>
</evidence>
<sequence length="305" mass="34031">MTMSAAKNAGHMGLVPEAGARDLDAEGRSAFHDSEQRTCDAATRANTHVPELELNSARFGLETNEPASTVSALFAPTQTKTDAPNVWFREQSRPIGRATTSWRTSHLTSPHCHDIWNSSRRKPPPHIDMAVQDATGAKRAMYLLMGIPDRFNEFCHMDQITFVQLADWILNNVESQLSVNISIEESLFVFLDIVAQGNSFSSAAYGWDHDVPLTQGIFMNVLNALTVLRESKELSSTCPSINSTKSRWRIAKSWRPGRSRMDGLVKVGTDSMSGNGLEVNQETLKEALLAVNNFMHEREEYEDFE</sequence>
<evidence type="ECO:0000313" key="1">
    <source>
        <dbReference type="EMBL" id="KAJ8106061.1"/>
    </source>
</evidence>
<organism evidence="1 2">
    <name type="scientific">Boeremia exigua</name>
    <dbReference type="NCBI Taxonomy" id="749465"/>
    <lineage>
        <taxon>Eukaryota</taxon>
        <taxon>Fungi</taxon>
        <taxon>Dikarya</taxon>
        <taxon>Ascomycota</taxon>
        <taxon>Pezizomycotina</taxon>
        <taxon>Dothideomycetes</taxon>
        <taxon>Pleosporomycetidae</taxon>
        <taxon>Pleosporales</taxon>
        <taxon>Pleosporineae</taxon>
        <taxon>Didymellaceae</taxon>
        <taxon>Boeremia</taxon>
    </lineage>
</organism>